<feature type="region of interest" description="Disordered" evidence="1">
    <location>
        <begin position="28"/>
        <end position="57"/>
    </location>
</feature>
<dbReference type="Proteomes" id="UP000314294">
    <property type="component" value="Unassembled WGS sequence"/>
</dbReference>
<name>A0A4Z2F543_9TELE</name>
<evidence type="ECO:0000313" key="3">
    <source>
        <dbReference type="Proteomes" id="UP000314294"/>
    </source>
</evidence>
<organism evidence="2 3">
    <name type="scientific">Liparis tanakae</name>
    <name type="common">Tanaka's snailfish</name>
    <dbReference type="NCBI Taxonomy" id="230148"/>
    <lineage>
        <taxon>Eukaryota</taxon>
        <taxon>Metazoa</taxon>
        <taxon>Chordata</taxon>
        <taxon>Craniata</taxon>
        <taxon>Vertebrata</taxon>
        <taxon>Euteleostomi</taxon>
        <taxon>Actinopterygii</taxon>
        <taxon>Neopterygii</taxon>
        <taxon>Teleostei</taxon>
        <taxon>Neoteleostei</taxon>
        <taxon>Acanthomorphata</taxon>
        <taxon>Eupercaria</taxon>
        <taxon>Perciformes</taxon>
        <taxon>Cottioidei</taxon>
        <taxon>Cottales</taxon>
        <taxon>Liparidae</taxon>
        <taxon>Liparis</taxon>
    </lineage>
</organism>
<evidence type="ECO:0000256" key="1">
    <source>
        <dbReference type="SAM" id="MobiDB-lite"/>
    </source>
</evidence>
<dbReference type="EMBL" id="SRLO01001673">
    <property type="protein sequence ID" value="TNN36013.1"/>
    <property type="molecule type" value="Genomic_DNA"/>
</dbReference>
<accession>A0A4Z2F543</accession>
<proteinExistence type="predicted"/>
<keyword evidence="3" id="KW-1185">Reference proteome</keyword>
<dbReference type="AlphaFoldDB" id="A0A4Z2F543"/>
<sequence>MSSEIYVLRDLCPQRPMSSEIYVLRDSGGKATNLLRRSPRGGAGRSATQQDHTDLPAQRKYGSQLSAAVHQHFNTVGTL</sequence>
<gene>
    <name evidence="2" type="ORF">EYF80_053831</name>
</gene>
<reference evidence="2 3" key="1">
    <citation type="submission" date="2019-03" db="EMBL/GenBank/DDBJ databases">
        <title>First draft genome of Liparis tanakae, snailfish: a comprehensive survey of snailfish specific genes.</title>
        <authorList>
            <person name="Kim W."/>
            <person name="Song I."/>
            <person name="Jeong J.-H."/>
            <person name="Kim D."/>
            <person name="Kim S."/>
            <person name="Ryu S."/>
            <person name="Song J.Y."/>
            <person name="Lee S.K."/>
        </authorList>
    </citation>
    <scope>NUCLEOTIDE SEQUENCE [LARGE SCALE GENOMIC DNA]</scope>
    <source>
        <tissue evidence="2">Muscle</tissue>
    </source>
</reference>
<evidence type="ECO:0000313" key="2">
    <source>
        <dbReference type="EMBL" id="TNN36013.1"/>
    </source>
</evidence>
<protein>
    <submittedName>
        <fullName evidence="2">Uncharacterized protein</fullName>
    </submittedName>
</protein>
<comment type="caution">
    <text evidence="2">The sequence shown here is derived from an EMBL/GenBank/DDBJ whole genome shotgun (WGS) entry which is preliminary data.</text>
</comment>